<dbReference type="GO" id="GO:0005886">
    <property type="term" value="C:plasma membrane"/>
    <property type="evidence" value="ECO:0007669"/>
    <property type="project" value="UniProtKB-SubCell"/>
</dbReference>
<keyword evidence="6 7" id="KW-0472">Membrane</keyword>
<evidence type="ECO:0000256" key="7">
    <source>
        <dbReference type="SAM" id="Phobius"/>
    </source>
</evidence>
<evidence type="ECO:0008006" key="9">
    <source>
        <dbReference type="Google" id="ProtNLM"/>
    </source>
</evidence>
<proteinExistence type="inferred from homology"/>
<evidence type="ECO:0000256" key="3">
    <source>
        <dbReference type="ARBA" id="ARBA00022475"/>
    </source>
</evidence>
<dbReference type="Pfam" id="PF03773">
    <property type="entry name" value="ArsP_1"/>
    <property type="match status" value="1"/>
</dbReference>
<accession>A0A3B1C1F7</accession>
<sequence length="177" mass="20403">MKAILKKHKSDFLIILAFILFIGSSFYFDYNPGKQIFKDNFWIFFKEMILLLPLMFILIGLFDVWIPKERIQKHIGGTSGIKGMLLVMLLAFIQAGPLYAAFPVTYLLWKKGCSPVNIFIYISAFTTAKIPMLTFEIGFLGLKFSLLRILITIPVFILIGIIMGRYFKRNDCKINEV</sequence>
<evidence type="ECO:0000256" key="1">
    <source>
        <dbReference type="ARBA" id="ARBA00004651"/>
    </source>
</evidence>
<evidence type="ECO:0000256" key="4">
    <source>
        <dbReference type="ARBA" id="ARBA00022692"/>
    </source>
</evidence>
<dbReference type="EMBL" id="UOGD01000102">
    <property type="protein sequence ID" value="VAX18433.1"/>
    <property type="molecule type" value="Genomic_DNA"/>
</dbReference>
<keyword evidence="3" id="KW-1003">Cell membrane</keyword>
<evidence type="ECO:0000256" key="6">
    <source>
        <dbReference type="ARBA" id="ARBA00023136"/>
    </source>
</evidence>
<feature type="transmembrane region" description="Helical" evidence="7">
    <location>
        <begin position="48"/>
        <end position="66"/>
    </location>
</feature>
<comment type="similarity">
    <text evidence="2">Belongs to the UPF0718 family.</text>
</comment>
<feature type="transmembrane region" description="Helical" evidence="7">
    <location>
        <begin position="146"/>
        <end position="167"/>
    </location>
</feature>
<evidence type="ECO:0000313" key="8">
    <source>
        <dbReference type="EMBL" id="VAX18433.1"/>
    </source>
</evidence>
<dbReference type="InterPro" id="IPR005524">
    <property type="entry name" value="DUF318"/>
</dbReference>
<dbReference type="AlphaFoldDB" id="A0A3B1C1F7"/>
<name>A0A3B1C1F7_9ZZZZ</name>
<reference evidence="8" key="1">
    <citation type="submission" date="2018-06" db="EMBL/GenBank/DDBJ databases">
        <authorList>
            <person name="Zhirakovskaya E."/>
        </authorList>
    </citation>
    <scope>NUCLEOTIDE SEQUENCE</scope>
</reference>
<evidence type="ECO:0000256" key="5">
    <source>
        <dbReference type="ARBA" id="ARBA00022989"/>
    </source>
</evidence>
<protein>
    <recommendedName>
        <fullName evidence="9">Permease</fullName>
    </recommendedName>
</protein>
<feature type="transmembrane region" description="Helical" evidence="7">
    <location>
        <begin position="118"/>
        <end position="139"/>
    </location>
</feature>
<feature type="transmembrane region" description="Helical" evidence="7">
    <location>
        <begin position="12"/>
        <end position="28"/>
    </location>
</feature>
<organism evidence="8">
    <name type="scientific">hydrothermal vent metagenome</name>
    <dbReference type="NCBI Taxonomy" id="652676"/>
    <lineage>
        <taxon>unclassified sequences</taxon>
        <taxon>metagenomes</taxon>
        <taxon>ecological metagenomes</taxon>
    </lineage>
</organism>
<gene>
    <name evidence="8" type="ORF">MNBD_IGNAVI01-2638</name>
</gene>
<comment type="subcellular location">
    <subcellularLocation>
        <location evidence="1">Cell membrane</location>
        <topology evidence="1">Multi-pass membrane protein</topology>
    </subcellularLocation>
</comment>
<keyword evidence="4 7" id="KW-0812">Transmembrane</keyword>
<evidence type="ECO:0000256" key="2">
    <source>
        <dbReference type="ARBA" id="ARBA00006386"/>
    </source>
</evidence>
<keyword evidence="5 7" id="KW-1133">Transmembrane helix</keyword>
<feature type="transmembrane region" description="Helical" evidence="7">
    <location>
        <begin position="86"/>
        <end position="106"/>
    </location>
</feature>